<dbReference type="EMBL" id="QJKJ01015492">
    <property type="protein sequence ID" value="RDX62438.1"/>
    <property type="molecule type" value="Genomic_DNA"/>
</dbReference>
<organism evidence="1 2">
    <name type="scientific">Mucuna pruriens</name>
    <name type="common">Velvet bean</name>
    <name type="synonym">Dolichos pruriens</name>
    <dbReference type="NCBI Taxonomy" id="157652"/>
    <lineage>
        <taxon>Eukaryota</taxon>
        <taxon>Viridiplantae</taxon>
        <taxon>Streptophyta</taxon>
        <taxon>Embryophyta</taxon>
        <taxon>Tracheophyta</taxon>
        <taxon>Spermatophyta</taxon>
        <taxon>Magnoliopsida</taxon>
        <taxon>eudicotyledons</taxon>
        <taxon>Gunneridae</taxon>
        <taxon>Pentapetalae</taxon>
        <taxon>rosids</taxon>
        <taxon>fabids</taxon>
        <taxon>Fabales</taxon>
        <taxon>Fabaceae</taxon>
        <taxon>Papilionoideae</taxon>
        <taxon>50 kb inversion clade</taxon>
        <taxon>NPAAA clade</taxon>
        <taxon>indigoferoid/millettioid clade</taxon>
        <taxon>Phaseoleae</taxon>
        <taxon>Mucuna</taxon>
    </lineage>
</organism>
<proteinExistence type="predicted"/>
<name>A0A371E8V3_MUCPR</name>
<dbReference type="OrthoDB" id="1455605at2759"/>
<sequence length="182" mass="19879">MGVIHANWRPRSCKPSVGNGRIFDSKPKISDNISHKLEQMENNNRMLKELATPDYPQLELPQSYKLKSGLIHLLPKFNGLAGENPHNHLKEFHVAVGDTGGLHQNEDVSFLPRWSSKGLAILTADSVQHVGEHEASNSQGCLVQSLPSQSISASRVLMAITKGPSIAIPRIYAIATSSVGRD</sequence>
<evidence type="ECO:0000313" key="2">
    <source>
        <dbReference type="Proteomes" id="UP000257109"/>
    </source>
</evidence>
<evidence type="ECO:0000313" key="1">
    <source>
        <dbReference type="EMBL" id="RDX62438.1"/>
    </source>
</evidence>
<protein>
    <submittedName>
        <fullName evidence="1">Uncharacterized protein</fullName>
    </submittedName>
</protein>
<comment type="caution">
    <text evidence="1">The sequence shown here is derived from an EMBL/GenBank/DDBJ whole genome shotgun (WGS) entry which is preliminary data.</text>
</comment>
<feature type="non-terminal residue" evidence="1">
    <location>
        <position position="1"/>
    </location>
</feature>
<accession>A0A371E8V3</accession>
<reference evidence="1" key="1">
    <citation type="submission" date="2018-05" db="EMBL/GenBank/DDBJ databases">
        <title>Draft genome of Mucuna pruriens seed.</title>
        <authorList>
            <person name="Nnadi N.E."/>
            <person name="Vos R."/>
            <person name="Hasami M.H."/>
            <person name="Devisetty U.K."/>
            <person name="Aguiy J.C."/>
        </authorList>
    </citation>
    <scope>NUCLEOTIDE SEQUENCE [LARGE SCALE GENOMIC DNA]</scope>
    <source>
        <strain evidence="1">JCA_2017</strain>
    </source>
</reference>
<dbReference type="AlphaFoldDB" id="A0A371E8V3"/>
<gene>
    <name evidence="1" type="ORF">CR513_59233</name>
</gene>
<keyword evidence="2" id="KW-1185">Reference proteome</keyword>
<dbReference type="Proteomes" id="UP000257109">
    <property type="component" value="Unassembled WGS sequence"/>
</dbReference>